<dbReference type="SUPFAM" id="SSF50494">
    <property type="entry name" value="Trypsin-like serine proteases"/>
    <property type="match status" value="1"/>
</dbReference>
<keyword evidence="1" id="KW-0378">Hydrolase</keyword>
<dbReference type="Proteomes" id="UP000075418">
    <property type="component" value="Unassembled WGS sequence"/>
</dbReference>
<keyword evidence="1" id="KW-0645">Protease</keyword>
<reference evidence="4 5" key="1">
    <citation type="submission" date="2016-02" db="EMBL/GenBank/DDBJ databases">
        <title>Draft genome sequence of hydrocarbon degrading Staphylococcus saprophyticus Strain CNV2, isolated from crude-oil contaminated soil from Noonmati Oil Refinery, Guwahati, Assam, India.</title>
        <authorList>
            <person name="Mukherjee A."/>
            <person name="Chettri B."/>
            <person name="Langpoklakpam J."/>
            <person name="Singh A.K."/>
            <person name="Chattopadhyay D.J."/>
        </authorList>
    </citation>
    <scope>NUCLEOTIDE SEQUENCE [LARGE SCALE GENOMIC DNA]</scope>
    <source>
        <strain evidence="4 5">CNV2</strain>
    </source>
</reference>
<keyword evidence="1" id="KW-0720">Serine protease</keyword>
<dbReference type="EMBL" id="LUGM01000002">
    <property type="protein sequence ID" value="KYH14165.1"/>
    <property type="molecule type" value="Genomic_DNA"/>
</dbReference>
<name>A0A151A4L2_9STAP</name>
<evidence type="ECO:0000313" key="4">
    <source>
        <dbReference type="EMBL" id="KYH14165.1"/>
    </source>
</evidence>
<evidence type="ECO:0000259" key="3">
    <source>
        <dbReference type="Pfam" id="PF00089"/>
    </source>
</evidence>
<dbReference type="RefSeq" id="WP_061854351.1">
    <property type="nucleotide sequence ID" value="NZ_LUGM01000002.1"/>
</dbReference>
<dbReference type="InterPro" id="IPR043504">
    <property type="entry name" value="Peptidase_S1_PA_chymotrypsin"/>
</dbReference>
<sequence>MKKILMLLSIFVTLLFGAVPHAQANDEGVIVTDTTQGNHLFTSKFEFDSIWSTAVALSPTTYLTAGHAVKYQSQEAELGYIYPAYSGILDPLSYMSITQSINYADNKLPGGKDIALIKGTEPSKSMEHYLAEKAPTIKVVDEISDFIGQEVYTIGYPKETSGNYQVKKEGKITAKGNTSGGKTIETDIAPTAGGGQSGSGLYLKETDELIGILSGVGGSSTYFAPITTEVNNWIDSNK</sequence>
<protein>
    <recommendedName>
        <fullName evidence="3">Peptidase S1 domain-containing protein</fullName>
    </recommendedName>
</protein>
<feature type="domain" description="Peptidase S1" evidence="3">
    <location>
        <begin position="35"/>
        <end position="234"/>
    </location>
</feature>
<keyword evidence="2" id="KW-0732">Signal</keyword>
<dbReference type="AlphaFoldDB" id="A0A151A4L2"/>
<feature type="chain" id="PRO_5007577662" description="Peptidase S1 domain-containing protein" evidence="2">
    <location>
        <begin position="25"/>
        <end position="238"/>
    </location>
</feature>
<evidence type="ECO:0000256" key="1">
    <source>
        <dbReference type="ARBA" id="ARBA00022825"/>
    </source>
</evidence>
<dbReference type="InterPro" id="IPR001254">
    <property type="entry name" value="Trypsin_dom"/>
</dbReference>
<accession>A0A151A4L2</accession>
<comment type="caution">
    <text evidence="4">The sequence shown here is derived from an EMBL/GenBank/DDBJ whole genome shotgun (WGS) entry which is preliminary data.</text>
</comment>
<evidence type="ECO:0000313" key="5">
    <source>
        <dbReference type="Proteomes" id="UP000075418"/>
    </source>
</evidence>
<proteinExistence type="predicted"/>
<dbReference type="Pfam" id="PF00089">
    <property type="entry name" value="Trypsin"/>
    <property type="match status" value="1"/>
</dbReference>
<dbReference type="InterPro" id="IPR009003">
    <property type="entry name" value="Peptidase_S1_PA"/>
</dbReference>
<gene>
    <name evidence="4" type="ORF">A0131_05150</name>
</gene>
<dbReference type="Gene3D" id="2.40.10.10">
    <property type="entry name" value="Trypsin-like serine proteases"/>
    <property type="match status" value="2"/>
</dbReference>
<organism evidence="4 5">
    <name type="scientific">Staphylococcus kloosii</name>
    <dbReference type="NCBI Taxonomy" id="29384"/>
    <lineage>
        <taxon>Bacteria</taxon>
        <taxon>Bacillati</taxon>
        <taxon>Bacillota</taxon>
        <taxon>Bacilli</taxon>
        <taxon>Bacillales</taxon>
        <taxon>Staphylococcaceae</taxon>
        <taxon>Staphylococcus</taxon>
    </lineage>
</organism>
<feature type="signal peptide" evidence="2">
    <location>
        <begin position="1"/>
        <end position="24"/>
    </location>
</feature>
<dbReference type="GO" id="GO:0006508">
    <property type="term" value="P:proteolysis"/>
    <property type="evidence" value="ECO:0007669"/>
    <property type="project" value="InterPro"/>
</dbReference>
<evidence type="ECO:0000256" key="2">
    <source>
        <dbReference type="SAM" id="SignalP"/>
    </source>
</evidence>
<dbReference type="GO" id="GO:0004252">
    <property type="term" value="F:serine-type endopeptidase activity"/>
    <property type="evidence" value="ECO:0007669"/>
    <property type="project" value="InterPro"/>
</dbReference>